<dbReference type="RefSeq" id="WP_268111495.1">
    <property type="nucleotide sequence ID" value="NZ_JAPPUX010000003.1"/>
</dbReference>
<feature type="region of interest" description="Disordered" evidence="1">
    <location>
        <begin position="85"/>
        <end position="107"/>
    </location>
</feature>
<keyword evidence="3" id="KW-1185">Reference proteome</keyword>
<accession>A0ABT4CCB6</accession>
<sequence length="215" mass="22769">MLTDHYVEDDRSVVMVDESVLGLSPIATVILEAVPEGTAVSLRAVTDHVVATFGPPDGHESPEDLTKQQVWDLVAHRVLVVVEGDQSPHEPSPQGKVRGVGPARNDPESAVTALRDALRHLRSDGDRRWVAPDSLSPQGLVEAALQHHVVPYLAANLDRLDIPGQARSELEAAAGSATRWRGGAGGRPVCSSDGPSRRRSASSRIQRGGAVGSGL</sequence>
<name>A0ABT4CCB6_9ACTN</name>
<evidence type="ECO:0000313" key="2">
    <source>
        <dbReference type="EMBL" id="MCY4726592.1"/>
    </source>
</evidence>
<comment type="caution">
    <text evidence="2">The sequence shown here is derived from an EMBL/GenBank/DDBJ whole genome shotgun (WGS) entry which is preliminary data.</text>
</comment>
<evidence type="ECO:0008006" key="4">
    <source>
        <dbReference type="Google" id="ProtNLM"/>
    </source>
</evidence>
<dbReference type="EMBL" id="JAPPUX010000003">
    <property type="protein sequence ID" value="MCY4726592.1"/>
    <property type="molecule type" value="Genomic_DNA"/>
</dbReference>
<protein>
    <recommendedName>
        <fullName evidence="4">Golgi phosphoprotein 3 (GPP34)</fullName>
    </recommendedName>
</protein>
<evidence type="ECO:0000313" key="3">
    <source>
        <dbReference type="Proteomes" id="UP001074726"/>
    </source>
</evidence>
<reference evidence="2" key="1">
    <citation type="submission" date="2022-08" db="EMBL/GenBank/DDBJ databases">
        <title>Genome sequencing of Nocardioides sp. STR2.</title>
        <authorList>
            <person name="So Y."/>
        </authorList>
    </citation>
    <scope>NUCLEOTIDE SEQUENCE</scope>
    <source>
        <strain evidence="2">STR2</strain>
    </source>
</reference>
<proteinExistence type="predicted"/>
<organism evidence="2 3">
    <name type="scientific">Nocardioides pini</name>
    <dbReference type="NCBI Taxonomy" id="2975053"/>
    <lineage>
        <taxon>Bacteria</taxon>
        <taxon>Bacillati</taxon>
        <taxon>Actinomycetota</taxon>
        <taxon>Actinomycetes</taxon>
        <taxon>Propionibacteriales</taxon>
        <taxon>Nocardioidaceae</taxon>
        <taxon>Nocardioides</taxon>
    </lineage>
</organism>
<evidence type="ECO:0000256" key="1">
    <source>
        <dbReference type="SAM" id="MobiDB-lite"/>
    </source>
</evidence>
<feature type="region of interest" description="Disordered" evidence="1">
    <location>
        <begin position="173"/>
        <end position="215"/>
    </location>
</feature>
<gene>
    <name evidence="2" type="ORF">NYO98_09915</name>
</gene>
<dbReference type="Proteomes" id="UP001074726">
    <property type="component" value="Unassembled WGS sequence"/>
</dbReference>